<reference evidence="2" key="1">
    <citation type="journal article" date="2016" name="Ticks Tick Borne Dis.">
        <title>De novo assembly and annotation of the salivary gland transcriptome of Rhipicephalus appendiculatus male and female ticks during blood feeding.</title>
        <authorList>
            <person name="de Castro M.H."/>
            <person name="de Klerk D."/>
            <person name="Pienaar R."/>
            <person name="Latif A.A."/>
            <person name="Rees D.J."/>
            <person name="Mans B.J."/>
        </authorList>
    </citation>
    <scope>NUCLEOTIDE SEQUENCE</scope>
    <source>
        <tissue evidence="2">Salivary glands</tissue>
    </source>
</reference>
<dbReference type="AlphaFoldDB" id="A0A131Z351"/>
<name>A0A131Z351_RHIAP</name>
<keyword evidence="1" id="KW-0732">Signal</keyword>
<sequence>MATVIALVLLALAVAEASLNLHDLALYQGLLSYQDPSRFIWSNTTAYLLRVSVLTDTVREELQLPCVRSRYWSNTTEKVERSIEVYNKTEHSPSRSINISLTVGSTERKNILNVYPRGPDLSFMKNAVLGFDISSGLYNYTYLVLFSDTNCLILAETLKTANAERPWLQCSMWLSEHRIKKPPRCCQFIFQLLCAYMDEGVQVFDNLCLEEPKKAS</sequence>
<dbReference type="InterPro" id="IPR002970">
    <property type="entry name" value="Tick_his-bd"/>
</dbReference>
<dbReference type="InterPro" id="IPR012674">
    <property type="entry name" value="Calycin"/>
</dbReference>
<organism evidence="2">
    <name type="scientific">Rhipicephalus appendiculatus</name>
    <name type="common">Brown ear tick</name>
    <dbReference type="NCBI Taxonomy" id="34631"/>
    <lineage>
        <taxon>Eukaryota</taxon>
        <taxon>Metazoa</taxon>
        <taxon>Ecdysozoa</taxon>
        <taxon>Arthropoda</taxon>
        <taxon>Chelicerata</taxon>
        <taxon>Arachnida</taxon>
        <taxon>Acari</taxon>
        <taxon>Parasitiformes</taxon>
        <taxon>Ixodida</taxon>
        <taxon>Ixodoidea</taxon>
        <taxon>Ixodidae</taxon>
        <taxon>Rhipicephalinae</taxon>
        <taxon>Rhipicephalus</taxon>
        <taxon>Rhipicephalus</taxon>
    </lineage>
</organism>
<accession>A0A131Z351</accession>
<evidence type="ECO:0000313" key="2">
    <source>
        <dbReference type="EMBL" id="JAP85843.1"/>
    </source>
</evidence>
<dbReference type="GO" id="GO:0030682">
    <property type="term" value="P:symbiont-mediated perturbation of host defenses"/>
    <property type="evidence" value="ECO:0007669"/>
    <property type="project" value="InterPro"/>
</dbReference>
<feature type="signal peptide" evidence="1">
    <location>
        <begin position="1"/>
        <end position="17"/>
    </location>
</feature>
<feature type="chain" id="PRO_5007286558" evidence="1">
    <location>
        <begin position="18"/>
        <end position="216"/>
    </location>
</feature>
<evidence type="ECO:0000256" key="1">
    <source>
        <dbReference type="SAM" id="SignalP"/>
    </source>
</evidence>
<protein>
    <submittedName>
        <fullName evidence="2">Lipocalin</fullName>
    </submittedName>
</protein>
<dbReference type="GO" id="GO:0043176">
    <property type="term" value="F:amine binding"/>
    <property type="evidence" value="ECO:0007669"/>
    <property type="project" value="InterPro"/>
</dbReference>
<proteinExistence type="predicted"/>
<dbReference type="Gene3D" id="2.40.128.20">
    <property type="match status" value="1"/>
</dbReference>
<dbReference type="SUPFAM" id="SSF50814">
    <property type="entry name" value="Lipocalins"/>
    <property type="match status" value="1"/>
</dbReference>
<dbReference type="Pfam" id="PF02098">
    <property type="entry name" value="His_binding"/>
    <property type="match status" value="1"/>
</dbReference>
<dbReference type="EMBL" id="GEDV01002714">
    <property type="protein sequence ID" value="JAP85843.1"/>
    <property type="molecule type" value="Transcribed_RNA"/>
</dbReference>